<feature type="transmembrane region" description="Helical" evidence="1">
    <location>
        <begin position="66"/>
        <end position="88"/>
    </location>
</feature>
<gene>
    <name evidence="2" type="ORF">D8Y23_01965</name>
</gene>
<name>A0A3S3P6Y6_9MICO</name>
<keyword evidence="1" id="KW-0812">Transmembrane</keyword>
<dbReference type="EMBL" id="RBZY01000004">
    <property type="protein sequence ID" value="RWR22737.1"/>
    <property type="molecule type" value="Genomic_DNA"/>
</dbReference>
<sequence>MGKRRTTWRVGGILLAVCGIVRLGVAQMAGSAMATQTLIDVLWGLGILVFAIGLRPEGSVVARRPLGLTALIVVALAPLVVNISYVLTPVQVVSSAPSTAWMAFAVSWTGSVVSIAAGVIAATQIARLGAVPAQWRWAPLWALAISVGSAVLVQIVWVALGAAGADQSVLVAAGMIGWIGPLAPTLGLGIVALIAAATDRPQSVEIFRSS</sequence>
<dbReference type="Proteomes" id="UP000285970">
    <property type="component" value="Unassembled WGS sequence"/>
</dbReference>
<feature type="transmembrane region" description="Helical" evidence="1">
    <location>
        <begin position="100"/>
        <end position="126"/>
    </location>
</feature>
<keyword evidence="1" id="KW-0472">Membrane</keyword>
<evidence type="ECO:0000313" key="3">
    <source>
        <dbReference type="Proteomes" id="UP000285970"/>
    </source>
</evidence>
<reference evidence="2 3" key="1">
    <citation type="journal article" date="2018" name="Front. Microbiol.">
        <title>Novel Insights Into Bacterial Dimethylsulfoniopropionate Catabolism in the East China Sea.</title>
        <authorList>
            <person name="Liu J."/>
            <person name="Liu J."/>
            <person name="Zhang S.H."/>
            <person name="Liang J."/>
            <person name="Lin H."/>
            <person name="Song D."/>
            <person name="Yang G.P."/>
            <person name="Todd J.D."/>
            <person name="Zhang X.H."/>
        </authorList>
    </citation>
    <scope>NUCLEOTIDE SEQUENCE [LARGE SCALE GENOMIC DNA]</scope>
    <source>
        <strain evidence="2 3">ZYFD042</strain>
    </source>
</reference>
<keyword evidence="1" id="KW-1133">Transmembrane helix</keyword>
<dbReference type="OrthoDB" id="5114831at2"/>
<evidence type="ECO:0000256" key="1">
    <source>
        <dbReference type="SAM" id="Phobius"/>
    </source>
</evidence>
<feature type="transmembrane region" description="Helical" evidence="1">
    <location>
        <begin position="175"/>
        <end position="198"/>
    </location>
</feature>
<organism evidence="2 3">
    <name type="scientific">Microbacterium enclense</name>
    <dbReference type="NCBI Taxonomy" id="993073"/>
    <lineage>
        <taxon>Bacteria</taxon>
        <taxon>Bacillati</taxon>
        <taxon>Actinomycetota</taxon>
        <taxon>Actinomycetes</taxon>
        <taxon>Micrococcales</taxon>
        <taxon>Microbacteriaceae</taxon>
        <taxon>Microbacterium</taxon>
    </lineage>
</organism>
<proteinExistence type="predicted"/>
<dbReference type="AlphaFoldDB" id="A0A3S3P6Y6"/>
<evidence type="ECO:0000313" key="2">
    <source>
        <dbReference type="EMBL" id="RWR22737.1"/>
    </source>
</evidence>
<dbReference type="RefSeq" id="WP_128216486.1">
    <property type="nucleotide sequence ID" value="NZ_RBZY01000004.1"/>
</dbReference>
<feature type="transmembrane region" description="Helical" evidence="1">
    <location>
        <begin position="36"/>
        <end position="54"/>
    </location>
</feature>
<accession>A0A3S3P6Y6</accession>
<protein>
    <submittedName>
        <fullName evidence="2">Uncharacterized protein</fullName>
    </submittedName>
</protein>
<feature type="transmembrane region" description="Helical" evidence="1">
    <location>
        <begin position="138"/>
        <end position="163"/>
    </location>
</feature>
<comment type="caution">
    <text evidence="2">The sequence shown here is derived from an EMBL/GenBank/DDBJ whole genome shotgun (WGS) entry which is preliminary data.</text>
</comment>